<dbReference type="GO" id="GO:0006633">
    <property type="term" value="P:fatty acid biosynthetic process"/>
    <property type="evidence" value="ECO:0007669"/>
    <property type="project" value="InterPro"/>
</dbReference>
<dbReference type="PANTHER" id="PTHR11712:SF336">
    <property type="entry name" value="3-OXOACYL-[ACYL-CARRIER-PROTEIN] SYNTHASE, MITOCHONDRIAL"/>
    <property type="match status" value="1"/>
</dbReference>
<proteinExistence type="inferred from homology"/>
<dbReference type="KEGG" id="abaw:D5400_09225"/>
<dbReference type="InterPro" id="IPR000794">
    <property type="entry name" value="Beta-ketoacyl_synthase"/>
</dbReference>
<feature type="domain" description="Ketosynthase family 3 (KS3)" evidence="5">
    <location>
        <begin position="10"/>
        <end position="423"/>
    </location>
</feature>
<keyword evidence="7" id="KW-1185">Reference proteome</keyword>
<dbReference type="InterPro" id="IPR016039">
    <property type="entry name" value="Thiolase-like"/>
</dbReference>
<evidence type="ECO:0000259" key="5">
    <source>
        <dbReference type="PROSITE" id="PS52004"/>
    </source>
</evidence>
<gene>
    <name evidence="6" type="ORF">D5400_09225</name>
</gene>
<dbReference type="GO" id="GO:0005829">
    <property type="term" value="C:cytosol"/>
    <property type="evidence" value="ECO:0007669"/>
    <property type="project" value="TreeGrafter"/>
</dbReference>
<dbReference type="EMBL" id="CP032509">
    <property type="protein sequence ID" value="AZN71425.1"/>
    <property type="molecule type" value="Genomic_DNA"/>
</dbReference>
<dbReference type="SUPFAM" id="SSF53901">
    <property type="entry name" value="Thiolase-like"/>
    <property type="match status" value="2"/>
</dbReference>
<dbReference type="InterPro" id="IPR020841">
    <property type="entry name" value="PKS_Beta-ketoAc_synthase_dom"/>
</dbReference>
<dbReference type="PROSITE" id="PS00606">
    <property type="entry name" value="KS3_1"/>
    <property type="match status" value="1"/>
</dbReference>
<dbReference type="Pfam" id="PF02801">
    <property type="entry name" value="Ketoacyl-synt_C"/>
    <property type="match status" value="1"/>
</dbReference>
<reference evidence="6 7" key="1">
    <citation type="submission" date="2018-09" db="EMBL/GenBank/DDBJ databases">
        <title>Marinorhizobium profundi gen. nov., sp. nov., isolated from a deep-sea sediment sample from the New Britain Trench and proposal of Marinorhizobiaceae fam. nov. in the order Rhizobiales of the class Alphaproteobacteria.</title>
        <authorList>
            <person name="Cao J."/>
        </authorList>
    </citation>
    <scope>NUCLEOTIDE SEQUENCE [LARGE SCALE GENOMIC DNA]</scope>
    <source>
        <strain evidence="6 7">WS11</strain>
    </source>
</reference>
<accession>A0A3Q8XQ20</accession>
<dbReference type="Gene3D" id="3.40.47.10">
    <property type="match status" value="1"/>
</dbReference>
<dbReference type="NCBIfam" id="NF005076">
    <property type="entry name" value="PRK06501.1"/>
    <property type="match status" value="1"/>
</dbReference>
<dbReference type="Pfam" id="PF00109">
    <property type="entry name" value="ketoacyl-synt"/>
    <property type="match status" value="1"/>
</dbReference>
<evidence type="ECO:0000313" key="6">
    <source>
        <dbReference type="EMBL" id="AZN71425.1"/>
    </source>
</evidence>
<dbReference type="PROSITE" id="PS52004">
    <property type="entry name" value="KS3_2"/>
    <property type="match status" value="1"/>
</dbReference>
<comment type="similarity">
    <text evidence="2 4">Belongs to the thiolase-like superfamily. Beta-ketoacyl-ACP synthases family.</text>
</comment>
<name>A0A3Q8XQ20_9HYPH</name>
<evidence type="ECO:0000256" key="2">
    <source>
        <dbReference type="ARBA" id="ARBA00008467"/>
    </source>
</evidence>
<dbReference type="InterPro" id="IPR018201">
    <property type="entry name" value="Ketoacyl_synth_AS"/>
</dbReference>
<dbReference type="GO" id="GO:0004315">
    <property type="term" value="F:3-oxoacyl-[acyl-carrier-protein] synthase activity"/>
    <property type="evidence" value="ECO:0007669"/>
    <property type="project" value="InterPro"/>
</dbReference>
<sequence length="426" mass="44497">MTSYRDHKGRPIVAVTGIGIVSSLGRGKADNWQKLSGGVSGIHPISRFPTDGLSTKIAGTVEFVNVPLINATEISFAMAREATEEALAEAGLSGEFGGPLFLAAPPIEAEWSTRFGYADMARAIEAEGNAYERFNAVLRERADPDLHQAVLFGTISERLADKFGTRGLPVTLSTACASGATAIQLGVEAIRQGRTDRALTVATDGSVSAESLVRFSLLSALSTQNDPPEKASKPFTKDRDGFVLAEGAATLVLESLESAIARGARVLGIVAGCGEKADHFHRTRSSPDGGPAIATIREAMADAGLDASQIGYVNAHGTSTPENDKMEYLAISSVFGDHLPNVPVSSNKSMIGHTLTAAGAIEAVFSLLTIANGTLPPTINHDNPDPAIDLDVVPNIKRDKAVTSVLSNSFGFGGQNACLVMTAEPA</sequence>
<dbReference type="InterPro" id="IPR014031">
    <property type="entry name" value="Ketoacyl_synth_C"/>
</dbReference>
<dbReference type="InterPro" id="IPR014030">
    <property type="entry name" value="Ketoacyl_synth_N"/>
</dbReference>
<dbReference type="CDD" id="cd00834">
    <property type="entry name" value="KAS_I_II"/>
    <property type="match status" value="1"/>
</dbReference>
<organism evidence="6 7">
    <name type="scientific">Georhizobium profundi</name>
    <dbReference type="NCBI Taxonomy" id="2341112"/>
    <lineage>
        <taxon>Bacteria</taxon>
        <taxon>Pseudomonadati</taxon>
        <taxon>Pseudomonadota</taxon>
        <taxon>Alphaproteobacteria</taxon>
        <taxon>Hyphomicrobiales</taxon>
        <taxon>Rhizobiaceae</taxon>
        <taxon>Georhizobium</taxon>
    </lineage>
</organism>
<comment type="pathway">
    <text evidence="1">Lipid metabolism; fatty acid biosynthesis.</text>
</comment>
<keyword evidence="3 4" id="KW-0808">Transferase</keyword>
<dbReference type="OrthoDB" id="9808669at2"/>
<protein>
    <submittedName>
        <fullName evidence="6">Beta-ketoacyl-ACP synthase</fullName>
    </submittedName>
</protein>
<evidence type="ECO:0000256" key="1">
    <source>
        <dbReference type="ARBA" id="ARBA00005194"/>
    </source>
</evidence>
<dbReference type="AlphaFoldDB" id="A0A3Q8XQ20"/>
<dbReference type="RefSeq" id="WP_126009736.1">
    <property type="nucleotide sequence ID" value="NZ_CP032509.1"/>
</dbReference>
<evidence type="ECO:0000256" key="3">
    <source>
        <dbReference type="ARBA" id="ARBA00022679"/>
    </source>
</evidence>
<dbReference type="PANTHER" id="PTHR11712">
    <property type="entry name" value="POLYKETIDE SYNTHASE-RELATED"/>
    <property type="match status" value="1"/>
</dbReference>
<dbReference type="Proteomes" id="UP000268192">
    <property type="component" value="Chromosome"/>
</dbReference>
<evidence type="ECO:0000256" key="4">
    <source>
        <dbReference type="RuleBase" id="RU003694"/>
    </source>
</evidence>
<dbReference type="SMART" id="SM00825">
    <property type="entry name" value="PKS_KS"/>
    <property type="match status" value="1"/>
</dbReference>
<evidence type="ECO:0000313" key="7">
    <source>
        <dbReference type="Proteomes" id="UP000268192"/>
    </source>
</evidence>